<reference evidence="1 2" key="1">
    <citation type="submission" date="2016-07" db="EMBL/GenBank/DDBJ databases">
        <title>Draft genome of the white-rot fungus Obba rivulosa 3A-2.</title>
        <authorList>
            <consortium name="DOE Joint Genome Institute"/>
            <person name="Miettinen O."/>
            <person name="Riley R."/>
            <person name="Acob R."/>
            <person name="Barry K."/>
            <person name="Cullen D."/>
            <person name="De Vries R."/>
            <person name="Hainaut M."/>
            <person name="Hatakka A."/>
            <person name="Henrissat B."/>
            <person name="Hilden K."/>
            <person name="Kuo R."/>
            <person name="Labutti K."/>
            <person name="Lipzen A."/>
            <person name="Makela M.R."/>
            <person name="Sandor L."/>
            <person name="Spatafora J.W."/>
            <person name="Grigoriev I.V."/>
            <person name="Hibbett D.S."/>
        </authorList>
    </citation>
    <scope>NUCLEOTIDE SEQUENCE [LARGE SCALE GENOMIC DNA]</scope>
    <source>
        <strain evidence="1 2">3A-2</strain>
    </source>
</reference>
<sequence>REQDYTTDKSKIMMALSHMAGDQVDEWKNNLAEFWQNQQRTNPNWNFPSWNDFILNLQGRWGPIDLVTAASTKLIALQYDPGDRIDSFIVKFENLAMKAGINEDAALLPMFRLKLPAPMRMKI</sequence>
<accession>A0A8E2ALR1</accession>
<dbReference type="AlphaFoldDB" id="A0A8E2ALR1"/>
<evidence type="ECO:0008006" key="3">
    <source>
        <dbReference type="Google" id="ProtNLM"/>
    </source>
</evidence>
<organism evidence="1 2">
    <name type="scientific">Obba rivulosa</name>
    <dbReference type="NCBI Taxonomy" id="1052685"/>
    <lineage>
        <taxon>Eukaryota</taxon>
        <taxon>Fungi</taxon>
        <taxon>Dikarya</taxon>
        <taxon>Basidiomycota</taxon>
        <taxon>Agaricomycotina</taxon>
        <taxon>Agaricomycetes</taxon>
        <taxon>Polyporales</taxon>
        <taxon>Gelatoporiaceae</taxon>
        <taxon>Obba</taxon>
    </lineage>
</organism>
<evidence type="ECO:0000313" key="2">
    <source>
        <dbReference type="Proteomes" id="UP000250043"/>
    </source>
</evidence>
<gene>
    <name evidence="1" type="ORF">OBBRIDRAFT_692514</name>
</gene>
<keyword evidence="2" id="KW-1185">Reference proteome</keyword>
<proteinExistence type="predicted"/>
<protein>
    <recommendedName>
        <fullName evidence="3">Retrotransposon gag domain-containing protein</fullName>
    </recommendedName>
</protein>
<evidence type="ECO:0000313" key="1">
    <source>
        <dbReference type="EMBL" id="OCH84164.1"/>
    </source>
</evidence>
<dbReference type="Proteomes" id="UP000250043">
    <property type="component" value="Unassembled WGS sequence"/>
</dbReference>
<feature type="non-terminal residue" evidence="1">
    <location>
        <position position="123"/>
    </location>
</feature>
<feature type="non-terminal residue" evidence="1">
    <location>
        <position position="1"/>
    </location>
</feature>
<dbReference type="EMBL" id="KV722713">
    <property type="protein sequence ID" value="OCH84164.1"/>
    <property type="molecule type" value="Genomic_DNA"/>
</dbReference>
<name>A0A8E2ALR1_9APHY</name>